<dbReference type="Gene3D" id="2.30.38.10">
    <property type="entry name" value="Luciferase, Domain 3"/>
    <property type="match status" value="1"/>
</dbReference>
<dbReference type="GO" id="GO:0005737">
    <property type="term" value="C:cytoplasm"/>
    <property type="evidence" value="ECO:0007669"/>
    <property type="project" value="TreeGrafter"/>
</dbReference>
<evidence type="ECO:0000256" key="2">
    <source>
        <dbReference type="ARBA" id="ARBA00022450"/>
    </source>
</evidence>
<reference evidence="5 6" key="1">
    <citation type="journal article" date="2009" name="Appl. Environ. Microbiol.">
        <title>Novel features of the polysaccharide-digesting gliding bacterium Flavobacterium johnsoniae as revealed by genome sequence analysis.</title>
        <authorList>
            <person name="McBride M.J."/>
            <person name="Xie G."/>
            <person name="Martens E.C."/>
            <person name="Lapidus A."/>
            <person name="Henrissat B."/>
            <person name="Rhodes R.G."/>
            <person name="Goltsman E."/>
            <person name="Wang W."/>
            <person name="Xu J."/>
            <person name="Hunnicutt D.W."/>
            <person name="Staroscik A.M."/>
            <person name="Hoover T.R."/>
            <person name="Cheng Y.Q."/>
            <person name="Stein J.L."/>
        </authorList>
    </citation>
    <scope>NUCLEOTIDE SEQUENCE [LARGE SCALE GENOMIC DNA]</scope>
    <source>
        <strain evidence="6">ATCC 17061 / DSM 2064 / JCM 8514 / BCRC 14874 / CCUG 350202 / NBRC 14942 / NCIMB 11054 / UW101</strain>
    </source>
</reference>
<dbReference type="Pfam" id="PF13193">
    <property type="entry name" value="AMP-binding_C"/>
    <property type="match status" value="1"/>
</dbReference>
<sequence length="1481" mass="171126">MKLTLPQQDVYFEQLMYPDDPIYNIGAKISIDGDVSYEILNQAYIELINQHDSYRSIIQKSGDQVTIQTVENHDSVLEYLDFSCDENPDLEANQFMQEKFQVSVKLDTKELLHKFILIKVNEKQHYLFSVYHHIITDGWGTSLMFQRLVKNYNEISLSGNVTSVYPYSYQDFILDDEAYLLSEDYENDKNYWKNRFKQLPEQLLEVKENTGKPNQSKRKEIIIKRNVYNQLEQRSKDLGATTFHVILGVLYLYFGKKHQNTDFTIGLPVLNRGKSIFKKTVGLFMGVSPLRVQFGLEDNFEELIKNIKQQLRQDYRHQRFPLGRLVKELGLFQENERLFNITLSYEKQNYADHFVNTITKVIPLSHHSERVALAIYIREFDALEDVKIDFDYNVNYFSQEDISRVGSHFETLLSEIIKSTEKPLSEYEYITAIEKKQLLEEFNATEFNCDSETTLLDSFKKQAAKTPNKIALTDQEKTFTYQELDLFSDRVAFFLQKKIKKDEPVPVAVLMNRSADLVATLLGVLKSGNAYIPLDPSFPKDRLEYIIDHSGVEQVISTEILNQSIGLNRQIIDIELLPDEVLDQKQNALKTVPSANTAYIIYTSGSTGNPKGVAIGHKALLNFLISIQQQPKIEEQDYLFSVTTQSFDISILEFFAPLISGAALYIASEELLDDPFAVITALEDLKPTIIQATPSFFQMLYNAGWKGNKSLKILCGGDLLSETLSEKLRQTNGALWNMYGPTETTIWSSCKNIMQANEASNIGKPINNTQLYILDSYMKLLPIGSAGAIYIGGDGLAQGYFKNEELTNEKFVQSPFDQNQKIYNTGDLGRWNENGEIEFMGRNDNQVKIRGYRIELGEIEARLNQIKNVKASVVVAQKSKEQESLLIAYLIFENEEFNPSFIVNILREELPEYMIPHAIMQVDEFPLTPNKKIDRKELSLRKITIAKSEVSNEMPVTAIEKSLYKFYTEVLEIKAEISITDNFFALGGHSLNAVKLINLINEQLHYRITLKDVFDYPTVQKLAKYLDNKEVVKDVNIQTSNEEPYYTITPSQYNIWLASQQQEKSTAYNMSAVFKIQGELNKALFDQIFHEIQKKHEVLRTNFIAIGGIPHQIITSKKEANILINEFFYDEKHITDALNEYINTEFDLEKEPLFRVSFFHGSDGQSYLVFSTHHIIMDGWSLEILIEDFVSKYKAREKQVIQQESELKFQFKDYAVWHEKELKSNHEKNFDFWKNYLKGYSWNKNVPFDYENIEEKDLKGSHDFRYESVENAQLKSFVHQYNVSLHTFLVNAFNVLIYKMYEKDDFCVGTVNSGRTNSELHNQLGMYVKTLPLRTQINSNQTVLEIMNQMHQNLLLIDEHQDIPAVIQSKLRFDTLLVLQNPSFDYNNIYINKDLNLQIAPIKEAYSRLPLLITFTVNSKKLTGNISYSASSYSAETIELITLKYEKIIAEIIKNPNVPVSSLDIELSFEKERKIEIGLNF</sequence>
<dbReference type="Gene3D" id="1.10.1200.10">
    <property type="entry name" value="ACP-like"/>
    <property type="match status" value="1"/>
</dbReference>
<dbReference type="InterPro" id="IPR009081">
    <property type="entry name" value="PP-bd_ACP"/>
</dbReference>
<dbReference type="Gene3D" id="3.40.50.980">
    <property type="match status" value="2"/>
</dbReference>
<accession>A5FI45</accession>
<dbReference type="Gene3D" id="3.30.300.30">
    <property type="match status" value="1"/>
</dbReference>
<dbReference type="Pfam" id="PF00550">
    <property type="entry name" value="PP-binding"/>
    <property type="match status" value="1"/>
</dbReference>
<evidence type="ECO:0000313" key="5">
    <source>
        <dbReference type="EMBL" id="ABQ05132.1"/>
    </source>
</evidence>
<keyword evidence="6" id="KW-1185">Reference proteome</keyword>
<dbReference type="InterPro" id="IPR020845">
    <property type="entry name" value="AMP-binding_CS"/>
</dbReference>
<dbReference type="InterPro" id="IPR006162">
    <property type="entry name" value="Ppantetheine_attach_site"/>
</dbReference>
<dbReference type="InterPro" id="IPR045851">
    <property type="entry name" value="AMP-bd_C_sf"/>
</dbReference>
<dbReference type="PANTHER" id="PTHR45527">
    <property type="entry name" value="NONRIBOSOMAL PEPTIDE SYNTHETASE"/>
    <property type="match status" value="1"/>
</dbReference>
<dbReference type="STRING" id="376686.Fjoh_2102"/>
<dbReference type="PROSITE" id="PS00012">
    <property type="entry name" value="PHOSPHOPANTETHEINE"/>
    <property type="match status" value="1"/>
</dbReference>
<dbReference type="GO" id="GO:0044550">
    <property type="term" value="P:secondary metabolite biosynthetic process"/>
    <property type="evidence" value="ECO:0007669"/>
    <property type="project" value="TreeGrafter"/>
</dbReference>
<feature type="domain" description="Carrier" evidence="4">
    <location>
        <begin position="954"/>
        <end position="1030"/>
    </location>
</feature>
<dbReference type="Gene3D" id="3.30.559.30">
    <property type="entry name" value="Nonribosomal peptide synthetase, condensation domain"/>
    <property type="match status" value="2"/>
</dbReference>
<dbReference type="KEGG" id="fjo:Fjoh_2102"/>
<dbReference type="Pfam" id="PF00668">
    <property type="entry name" value="Condensation"/>
    <property type="match status" value="2"/>
</dbReference>
<dbReference type="Pfam" id="PF00501">
    <property type="entry name" value="AMP-binding"/>
    <property type="match status" value="1"/>
</dbReference>
<protein>
    <submittedName>
        <fullName evidence="5">Nonribosomal peptide synthetase</fullName>
    </submittedName>
</protein>
<dbReference type="OrthoDB" id="605930at2"/>
<dbReference type="InterPro" id="IPR023213">
    <property type="entry name" value="CAT-like_dom_sf"/>
</dbReference>
<organism evidence="5 6">
    <name type="scientific">Flavobacterium johnsoniae (strain ATCC 17061 / DSM 2064 / JCM 8514 / BCRC 14874 / CCUG 350202 / NBRC 14942 / NCIMB 11054 / UW101)</name>
    <name type="common">Cytophaga johnsonae</name>
    <dbReference type="NCBI Taxonomy" id="376686"/>
    <lineage>
        <taxon>Bacteria</taxon>
        <taxon>Pseudomonadati</taxon>
        <taxon>Bacteroidota</taxon>
        <taxon>Flavobacteriia</taxon>
        <taxon>Flavobacteriales</taxon>
        <taxon>Flavobacteriaceae</taxon>
        <taxon>Flavobacterium</taxon>
    </lineage>
</organism>
<dbReference type="SUPFAM" id="SSF52777">
    <property type="entry name" value="CoA-dependent acyltransferases"/>
    <property type="match status" value="4"/>
</dbReference>
<keyword evidence="2" id="KW-0596">Phosphopantetheine</keyword>
<dbReference type="InterPro" id="IPR010071">
    <property type="entry name" value="AA_adenyl_dom"/>
</dbReference>
<dbReference type="SUPFAM" id="SSF56801">
    <property type="entry name" value="Acetyl-CoA synthetase-like"/>
    <property type="match status" value="1"/>
</dbReference>
<dbReference type="InterPro" id="IPR000873">
    <property type="entry name" value="AMP-dep_synth/lig_dom"/>
</dbReference>
<dbReference type="GO" id="GO:0003824">
    <property type="term" value="F:catalytic activity"/>
    <property type="evidence" value="ECO:0007669"/>
    <property type="project" value="InterPro"/>
</dbReference>
<dbReference type="InterPro" id="IPR036736">
    <property type="entry name" value="ACP-like_sf"/>
</dbReference>
<dbReference type="eggNOG" id="COG1020">
    <property type="taxonomic scope" value="Bacteria"/>
</dbReference>
<dbReference type="GeneID" id="31765004"/>
<dbReference type="PROSITE" id="PS00455">
    <property type="entry name" value="AMP_BINDING"/>
    <property type="match status" value="1"/>
</dbReference>
<dbReference type="Gene3D" id="3.30.559.10">
    <property type="entry name" value="Chloramphenicol acetyltransferase-like domain"/>
    <property type="match status" value="2"/>
</dbReference>
<keyword evidence="3" id="KW-0597">Phosphoprotein</keyword>
<dbReference type="PROSITE" id="PS50075">
    <property type="entry name" value="CARRIER"/>
    <property type="match status" value="1"/>
</dbReference>
<evidence type="ECO:0000256" key="3">
    <source>
        <dbReference type="ARBA" id="ARBA00022553"/>
    </source>
</evidence>
<name>A5FI45_FLAJ1</name>
<dbReference type="SUPFAM" id="SSF47336">
    <property type="entry name" value="ACP-like"/>
    <property type="match status" value="1"/>
</dbReference>
<proteinExistence type="predicted"/>
<dbReference type="HOGENOM" id="CLU_000022_2_10_10"/>
<dbReference type="RefSeq" id="WP_012024172.1">
    <property type="nucleotide sequence ID" value="NC_009441.1"/>
</dbReference>
<dbReference type="FunFam" id="3.40.50.980:FF:000001">
    <property type="entry name" value="Non-ribosomal peptide synthetase"/>
    <property type="match status" value="1"/>
</dbReference>
<dbReference type="Proteomes" id="UP000006694">
    <property type="component" value="Chromosome"/>
</dbReference>
<dbReference type="GO" id="GO:0043041">
    <property type="term" value="P:amino acid activation for nonribosomal peptide biosynthetic process"/>
    <property type="evidence" value="ECO:0007669"/>
    <property type="project" value="TreeGrafter"/>
</dbReference>
<evidence type="ECO:0000313" key="6">
    <source>
        <dbReference type="Proteomes" id="UP000006694"/>
    </source>
</evidence>
<comment type="cofactor">
    <cofactor evidence="1">
        <name>pantetheine 4'-phosphate</name>
        <dbReference type="ChEBI" id="CHEBI:47942"/>
    </cofactor>
</comment>
<dbReference type="InterPro" id="IPR001242">
    <property type="entry name" value="Condensation_dom"/>
</dbReference>
<dbReference type="CDD" id="cd05930">
    <property type="entry name" value="A_NRPS"/>
    <property type="match status" value="1"/>
</dbReference>
<dbReference type="EMBL" id="CP000685">
    <property type="protein sequence ID" value="ABQ05132.1"/>
    <property type="molecule type" value="Genomic_DNA"/>
</dbReference>
<dbReference type="PANTHER" id="PTHR45527:SF1">
    <property type="entry name" value="FATTY ACID SYNTHASE"/>
    <property type="match status" value="1"/>
</dbReference>
<gene>
    <name evidence="5" type="ordered locus">Fjoh_2102</name>
</gene>
<evidence type="ECO:0000259" key="4">
    <source>
        <dbReference type="PROSITE" id="PS50075"/>
    </source>
</evidence>
<evidence type="ECO:0000256" key="1">
    <source>
        <dbReference type="ARBA" id="ARBA00001957"/>
    </source>
</evidence>
<dbReference type="GO" id="GO:0031177">
    <property type="term" value="F:phosphopantetheine binding"/>
    <property type="evidence" value="ECO:0007669"/>
    <property type="project" value="TreeGrafter"/>
</dbReference>
<dbReference type="InterPro" id="IPR025110">
    <property type="entry name" value="AMP-bd_C"/>
</dbReference>
<dbReference type="NCBIfam" id="TIGR01733">
    <property type="entry name" value="AA-adenyl-dom"/>
    <property type="match status" value="1"/>
</dbReference>